<reference evidence="1 2" key="1">
    <citation type="journal article" date="2017" name="Water Res.">
        <title>Discovery and metagenomic analysis of an anammox bacterial enrichment related to Candidatus "Brocadia caroliniensis" in a full-scale glycerol-fed nitritation-denitritation separate centrate treatment process.</title>
        <authorList>
            <person name="Park H."/>
            <person name="Brotto A.C."/>
            <person name="van Loosdrecht M.C."/>
            <person name="Chandran K."/>
        </authorList>
    </citation>
    <scope>NUCLEOTIDE SEQUENCE [LARGE SCALE GENOMIC DNA]</scope>
    <source>
        <strain evidence="1">26THWARD</strain>
    </source>
</reference>
<proteinExistence type="predicted"/>
<gene>
    <name evidence="1" type="ORF">AYP45_13935</name>
</gene>
<name>A0A1V4AR12_9BACT</name>
<dbReference type="Proteomes" id="UP000189681">
    <property type="component" value="Unassembled WGS sequence"/>
</dbReference>
<comment type="caution">
    <text evidence="1">The sequence shown here is derived from an EMBL/GenBank/DDBJ whole genome shotgun (WGS) entry which is preliminary data.</text>
</comment>
<dbReference type="EMBL" id="AYTS01000130">
    <property type="protein sequence ID" value="OOP55573.1"/>
    <property type="molecule type" value="Genomic_DNA"/>
</dbReference>
<accession>A0A1V4AR12</accession>
<protein>
    <submittedName>
        <fullName evidence="1">Uncharacterized protein</fullName>
    </submittedName>
</protein>
<evidence type="ECO:0000313" key="2">
    <source>
        <dbReference type="Proteomes" id="UP000189681"/>
    </source>
</evidence>
<evidence type="ECO:0000313" key="1">
    <source>
        <dbReference type="EMBL" id="OOP55573.1"/>
    </source>
</evidence>
<sequence length="62" mass="7255">MPEFRARQWIPLFQVYEVNCVHVVPLILATGRLYPSEILILFDSKESKAIMIVIGSKYRNFL</sequence>
<dbReference type="AlphaFoldDB" id="A0A1V4AR12"/>
<organism evidence="1 2">
    <name type="scientific">Candidatus Brocadia carolinensis</name>
    <dbReference type="NCBI Taxonomy" id="1004156"/>
    <lineage>
        <taxon>Bacteria</taxon>
        <taxon>Pseudomonadati</taxon>
        <taxon>Planctomycetota</taxon>
        <taxon>Candidatus Brocadiia</taxon>
        <taxon>Candidatus Brocadiales</taxon>
        <taxon>Candidatus Brocadiaceae</taxon>
        <taxon>Candidatus Brocadia</taxon>
    </lineage>
</organism>